<dbReference type="EMBL" id="CZBL01000001">
    <property type="protein sequence ID" value="CUP37733.1"/>
    <property type="molecule type" value="Genomic_DNA"/>
</dbReference>
<dbReference type="EMBL" id="VVYF01000026">
    <property type="protein sequence ID" value="KAA5486705.1"/>
    <property type="molecule type" value="Genomic_DNA"/>
</dbReference>
<gene>
    <name evidence="4" type="ORF">ERS852494_00025</name>
    <name evidence="5" type="ORF">ERS852558_00061</name>
    <name evidence="7" type="ORF">F2Y31_01090</name>
    <name evidence="6" type="ORF">F2Y35_20510</name>
</gene>
<dbReference type="InterPro" id="IPR012373">
    <property type="entry name" value="Ferrdict_sens_TM"/>
</dbReference>
<organism evidence="4 8">
    <name type="scientific">Bacteroides caccae</name>
    <dbReference type="NCBI Taxonomy" id="47678"/>
    <lineage>
        <taxon>Bacteria</taxon>
        <taxon>Pseudomonadati</taxon>
        <taxon>Bacteroidota</taxon>
        <taxon>Bacteroidia</taxon>
        <taxon>Bacteroidales</taxon>
        <taxon>Bacteroidaceae</taxon>
        <taxon>Bacteroides</taxon>
    </lineage>
</organism>
<evidence type="ECO:0000313" key="11">
    <source>
        <dbReference type="Proteomes" id="UP000491168"/>
    </source>
</evidence>
<dbReference type="PANTHER" id="PTHR30273:SF2">
    <property type="entry name" value="PROTEIN FECR"/>
    <property type="match status" value="1"/>
</dbReference>
<dbReference type="GO" id="GO:0016989">
    <property type="term" value="F:sigma factor antagonist activity"/>
    <property type="evidence" value="ECO:0007669"/>
    <property type="project" value="TreeGrafter"/>
</dbReference>
<protein>
    <submittedName>
        <fullName evidence="6">DUF4974 domain-containing protein</fullName>
    </submittedName>
    <submittedName>
        <fullName evidence="4">Putative regulatory protein</fullName>
    </submittedName>
</protein>
<feature type="domain" description="FecR protein" evidence="2">
    <location>
        <begin position="155"/>
        <end position="249"/>
    </location>
</feature>
<dbReference type="Gene3D" id="3.55.50.30">
    <property type="match status" value="1"/>
</dbReference>
<dbReference type="PIRSF" id="PIRSF018266">
    <property type="entry name" value="FecR"/>
    <property type="match status" value="1"/>
</dbReference>
<evidence type="ECO:0000313" key="10">
    <source>
        <dbReference type="Proteomes" id="UP000368418"/>
    </source>
</evidence>
<dbReference type="STRING" id="47678.ERS852494_00025"/>
<evidence type="ECO:0000313" key="5">
    <source>
        <dbReference type="EMBL" id="CUP37733.1"/>
    </source>
</evidence>
<proteinExistence type="predicted"/>
<reference evidence="10 11" key="2">
    <citation type="journal article" date="2019" name="Nat. Med.">
        <title>A library of human gut bacterial isolates paired with longitudinal multiomics data enables mechanistic microbiome research.</title>
        <authorList>
            <person name="Poyet M."/>
            <person name="Groussin M."/>
            <person name="Gibbons S.M."/>
            <person name="Avila-Pacheco J."/>
            <person name="Jiang X."/>
            <person name="Kearney S.M."/>
            <person name="Perrotta A.R."/>
            <person name="Berdy B."/>
            <person name="Zhao S."/>
            <person name="Lieberman T.D."/>
            <person name="Swanson P.K."/>
            <person name="Smith M."/>
            <person name="Roesemann S."/>
            <person name="Alexander J.E."/>
            <person name="Rich S.A."/>
            <person name="Livny J."/>
            <person name="Vlamakis H."/>
            <person name="Clish C."/>
            <person name="Bullock K."/>
            <person name="Deik A."/>
            <person name="Scott J."/>
            <person name="Pierce K.A."/>
            <person name="Xavier R.J."/>
            <person name="Alm E.J."/>
        </authorList>
    </citation>
    <scope>NUCLEOTIDE SEQUENCE [LARGE SCALE GENOMIC DNA]</scope>
    <source>
        <strain evidence="7 10">BIOML-A19</strain>
        <strain evidence="6 11">BIOML-A21</strain>
    </source>
</reference>
<evidence type="ECO:0000313" key="9">
    <source>
        <dbReference type="Proteomes" id="UP000095725"/>
    </source>
</evidence>
<dbReference type="Pfam" id="PF16344">
    <property type="entry name" value="FecR_C"/>
    <property type="match status" value="1"/>
</dbReference>
<dbReference type="FunFam" id="2.60.120.1440:FF:000001">
    <property type="entry name" value="Putative anti-sigma factor"/>
    <property type="match status" value="1"/>
</dbReference>
<dbReference type="PANTHER" id="PTHR30273">
    <property type="entry name" value="PERIPLASMIC SIGNAL SENSOR AND SIGMA FACTOR ACTIVATOR FECR-RELATED"/>
    <property type="match status" value="1"/>
</dbReference>
<dbReference type="Proteomes" id="UP000491168">
    <property type="component" value="Unassembled WGS sequence"/>
</dbReference>
<dbReference type="Proteomes" id="UP000095657">
    <property type="component" value="Unassembled WGS sequence"/>
</dbReference>
<feature type="transmembrane region" description="Helical" evidence="1">
    <location>
        <begin position="54"/>
        <end position="74"/>
    </location>
</feature>
<sequence>MKSQQKQELDGIIDKIIGYFRFHDRKERDDETDMWERINREIRQQEKKTRVREYIKRFLIPVSVAACLLLAYVIDKGEFSDNSWTLDAYVGQLADVAEASGQVQLLLSDKRKVQIDKDTVGIVYSSNGKIQIEQEEHTVSETSENTDEAKGFNQIIVPKGKYSQLTLSDGTRMHVNSGTRVVYPRVFADNRREIYVEGEIYLDVTPDKSRPFVVKTHQFNVEVLGTSFNVNAYKGKKQSEVVLVEGSVRLSDKYQKEVLMKPDNLVVVSEGRASRIKRVRAKDYTAWINGLLILHNEPLMSVFERLNRFYDVSIVVAPAIQTEIVDGKLDLRLPLSELVRMISVVVPIDCQIIDGTYYISPKRQQ</sequence>
<dbReference type="EMBL" id="CZAI01000001">
    <property type="protein sequence ID" value="CUO49551.1"/>
    <property type="molecule type" value="Genomic_DNA"/>
</dbReference>
<dbReference type="Proteomes" id="UP000095725">
    <property type="component" value="Unassembled WGS sequence"/>
</dbReference>
<evidence type="ECO:0000313" key="6">
    <source>
        <dbReference type="EMBL" id="KAA5486705.1"/>
    </source>
</evidence>
<dbReference type="Proteomes" id="UP000368418">
    <property type="component" value="Unassembled WGS sequence"/>
</dbReference>
<evidence type="ECO:0000313" key="7">
    <source>
        <dbReference type="EMBL" id="KAA5503873.1"/>
    </source>
</evidence>
<dbReference type="AlphaFoldDB" id="A0A174FIL5"/>
<dbReference type="Pfam" id="PF04773">
    <property type="entry name" value="FecR"/>
    <property type="match status" value="1"/>
</dbReference>
<evidence type="ECO:0000313" key="4">
    <source>
        <dbReference type="EMBL" id="CUO49551.1"/>
    </source>
</evidence>
<dbReference type="Gene3D" id="2.60.120.1440">
    <property type="match status" value="1"/>
</dbReference>
<evidence type="ECO:0000313" key="8">
    <source>
        <dbReference type="Proteomes" id="UP000095657"/>
    </source>
</evidence>
<dbReference type="InterPro" id="IPR006860">
    <property type="entry name" value="FecR"/>
</dbReference>
<evidence type="ECO:0000256" key="1">
    <source>
        <dbReference type="SAM" id="Phobius"/>
    </source>
</evidence>
<keyword evidence="1" id="KW-1133">Transmembrane helix</keyword>
<accession>A0A174FIL5</accession>
<feature type="domain" description="Protein FecR C-terminal" evidence="3">
    <location>
        <begin position="292"/>
        <end position="359"/>
    </location>
</feature>
<keyword evidence="1" id="KW-0812">Transmembrane</keyword>
<reference evidence="8 9" key="1">
    <citation type="submission" date="2015-09" db="EMBL/GenBank/DDBJ databases">
        <authorList>
            <consortium name="Pathogen Informatics"/>
        </authorList>
    </citation>
    <scope>NUCLEOTIDE SEQUENCE [LARGE SCALE GENOMIC DNA]</scope>
    <source>
        <strain evidence="4 8">2789STDY5834880</strain>
        <strain evidence="5 9">2789STDY5834946</strain>
    </source>
</reference>
<keyword evidence="1" id="KW-0472">Membrane</keyword>
<dbReference type="EMBL" id="VVYD01000001">
    <property type="protein sequence ID" value="KAA5503873.1"/>
    <property type="molecule type" value="Genomic_DNA"/>
</dbReference>
<name>A0A174FIL5_9BACE</name>
<evidence type="ECO:0000259" key="3">
    <source>
        <dbReference type="Pfam" id="PF16344"/>
    </source>
</evidence>
<evidence type="ECO:0000259" key="2">
    <source>
        <dbReference type="Pfam" id="PF04773"/>
    </source>
</evidence>
<dbReference type="RefSeq" id="WP_055169478.1">
    <property type="nucleotide sequence ID" value="NZ_CACRTB010000007.1"/>
</dbReference>
<dbReference type="InterPro" id="IPR032508">
    <property type="entry name" value="FecR_C"/>
</dbReference>